<accession>A0A0K1PM41</accession>
<reference evidence="2 3" key="1">
    <citation type="submission" date="2015-08" db="EMBL/GenBank/DDBJ databases">
        <authorList>
            <person name="Babu N.S."/>
            <person name="Beckwith C.J."/>
            <person name="Beseler K.G."/>
            <person name="Brison A."/>
            <person name="Carone J.V."/>
            <person name="Caskin T.P."/>
            <person name="Diamond M."/>
            <person name="Durham M.E."/>
            <person name="Foxe J.M."/>
            <person name="Go M."/>
            <person name="Henderson B.A."/>
            <person name="Jones I.B."/>
            <person name="McGettigan J.A."/>
            <person name="Micheletti S.J."/>
            <person name="Nasrallah M.E."/>
            <person name="Ortiz D."/>
            <person name="Piller C.R."/>
            <person name="Privatt S.R."/>
            <person name="Schneider S.L."/>
            <person name="Sharp S."/>
            <person name="Smith T.C."/>
            <person name="Stanton J.D."/>
            <person name="Ullery H.E."/>
            <person name="Wilson R.J."/>
            <person name="Serrano M.G."/>
            <person name="Buck G."/>
            <person name="Lee V."/>
            <person name="Wang Y."/>
            <person name="Carvalho R."/>
            <person name="Voegtly L."/>
            <person name="Shi R."/>
            <person name="Duckworth R."/>
            <person name="Johnson A."/>
            <person name="Loviza R."/>
            <person name="Walstead R."/>
            <person name="Shah Z."/>
            <person name="Kiflezghi M."/>
            <person name="Wade K."/>
            <person name="Ball S.L."/>
            <person name="Bradley K.W."/>
            <person name="Asai D.J."/>
            <person name="Bowman C.A."/>
            <person name="Russell D.A."/>
            <person name="Pope W.H."/>
            <person name="Jacobs-Sera D."/>
            <person name="Hendrix R.W."/>
            <person name="Hatfull G.F."/>
        </authorList>
    </citation>
    <scope>NUCLEOTIDE SEQUENCE [LARGE SCALE GENOMIC DNA]</scope>
    <source>
        <strain evidence="2 3">DSM 27648</strain>
    </source>
</reference>
<evidence type="ECO:0000313" key="3">
    <source>
        <dbReference type="Proteomes" id="UP000064967"/>
    </source>
</evidence>
<gene>
    <name evidence="2" type="ORF">AKJ09_00838</name>
</gene>
<dbReference type="KEGG" id="llu:AKJ09_00838"/>
<evidence type="ECO:0000256" key="1">
    <source>
        <dbReference type="SAM" id="MobiDB-lite"/>
    </source>
</evidence>
<dbReference type="AlphaFoldDB" id="A0A0K1PM41"/>
<protein>
    <submittedName>
        <fullName evidence="2">Uncharacterized protein</fullName>
    </submittedName>
</protein>
<proteinExistence type="predicted"/>
<evidence type="ECO:0000313" key="2">
    <source>
        <dbReference type="EMBL" id="AKU94174.1"/>
    </source>
</evidence>
<dbReference type="Proteomes" id="UP000064967">
    <property type="component" value="Chromosome"/>
</dbReference>
<keyword evidence="3" id="KW-1185">Reference proteome</keyword>
<organism evidence="2 3">
    <name type="scientific">Labilithrix luteola</name>
    <dbReference type="NCBI Taxonomy" id="1391654"/>
    <lineage>
        <taxon>Bacteria</taxon>
        <taxon>Pseudomonadati</taxon>
        <taxon>Myxococcota</taxon>
        <taxon>Polyangia</taxon>
        <taxon>Polyangiales</taxon>
        <taxon>Labilitrichaceae</taxon>
        <taxon>Labilithrix</taxon>
    </lineage>
</organism>
<sequence length="82" mass="8566">MEVGSTFEYLGMPPLEVATIICASAGSIAEEASVEEASAVSTDEWSPTFVDGAAEVESLVQAATSKNEPSEAATKTKRMPVR</sequence>
<dbReference type="EMBL" id="CP012333">
    <property type="protein sequence ID" value="AKU94174.1"/>
    <property type="molecule type" value="Genomic_DNA"/>
</dbReference>
<name>A0A0K1PM41_9BACT</name>
<feature type="region of interest" description="Disordered" evidence="1">
    <location>
        <begin position="62"/>
        <end position="82"/>
    </location>
</feature>